<dbReference type="RefSeq" id="WP_377423160.1">
    <property type="nucleotide sequence ID" value="NZ_JBHSPR010000013.1"/>
</dbReference>
<keyword evidence="2" id="KW-1133">Transmembrane helix</keyword>
<keyword evidence="2" id="KW-0472">Membrane</keyword>
<feature type="transmembrane region" description="Helical" evidence="2">
    <location>
        <begin position="355"/>
        <end position="377"/>
    </location>
</feature>
<comment type="caution">
    <text evidence="3">The sequence shown here is derived from an EMBL/GenBank/DDBJ whole genome shotgun (WGS) entry which is preliminary data.</text>
</comment>
<feature type="transmembrane region" description="Helical" evidence="2">
    <location>
        <begin position="91"/>
        <end position="111"/>
    </location>
</feature>
<keyword evidence="2" id="KW-0812">Transmembrane</keyword>
<feature type="transmembrane region" description="Helical" evidence="2">
    <location>
        <begin position="180"/>
        <end position="198"/>
    </location>
</feature>
<evidence type="ECO:0000313" key="4">
    <source>
        <dbReference type="Proteomes" id="UP001596203"/>
    </source>
</evidence>
<feature type="transmembrane region" description="Helical" evidence="2">
    <location>
        <begin position="275"/>
        <end position="293"/>
    </location>
</feature>
<feature type="transmembrane region" description="Helical" evidence="2">
    <location>
        <begin position="46"/>
        <end position="65"/>
    </location>
</feature>
<evidence type="ECO:0000313" key="3">
    <source>
        <dbReference type="EMBL" id="MFC6018114.1"/>
    </source>
</evidence>
<organism evidence="3 4">
    <name type="scientific">Plantactinospora solaniradicis</name>
    <dbReference type="NCBI Taxonomy" id="1723736"/>
    <lineage>
        <taxon>Bacteria</taxon>
        <taxon>Bacillati</taxon>
        <taxon>Actinomycetota</taxon>
        <taxon>Actinomycetes</taxon>
        <taxon>Micromonosporales</taxon>
        <taxon>Micromonosporaceae</taxon>
        <taxon>Plantactinospora</taxon>
    </lineage>
</organism>
<evidence type="ECO:0000256" key="2">
    <source>
        <dbReference type="SAM" id="Phobius"/>
    </source>
</evidence>
<keyword evidence="4" id="KW-1185">Reference proteome</keyword>
<evidence type="ECO:0000256" key="1">
    <source>
        <dbReference type="SAM" id="MobiDB-lite"/>
    </source>
</evidence>
<feature type="transmembrane region" description="Helical" evidence="2">
    <location>
        <begin position="227"/>
        <end position="243"/>
    </location>
</feature>
<dbReference type="EMBL" id="JBHSPR010000013">
    <property type="protein sequence ID" value="MFC6018114.1"/>
    <property type="molecule type" value="Genomic_DNA"/>
</dbReference>
<proteinExistence type="predicted"/>
<protein>
    <recommendedName>
        <fullName evidence="5">O-antigen ligase domain-containing protein</fullName>
    </recommendedName>
</protein>
<feature type="transmembrane region" description="Helical" evidence="2">
    <location>
        <begin position="149"/>
        <end position="168"/>
    </location>
</feature>
<name>A0ABW1KAX0_9ACTN</name>
<gene>
    <name evidence="3" type="ORF">ACFP2T_18130</name>
</gene>
<feature type="transmembrane region" description="Helical" evidence="2">
    <location>
        <begin position="6"/>
        <end position="25"/>
    </location>
</feature>
<dbReference type="Proteomes" id="UP001596203">
    <property type="component" value="Unassembled WGS sequence"/>
</dbReference>
<feature type="transmembrane region" description="Helical" evidence="2">
    <location>
        <begin position="389"/>
        <end position="409"/>
    </location>
</feature>
<feature type="transmembrane region" description="Helical" evidence="2">
    <location>
        <begin position="204"/>
        <end position="220"/>
    </location>
</feature>
<feature type="transmembrane region" description="Helical" evidence="2">
    <location>
        <begin position="123"/>
        <end position="143"/>
    </location>
</feature>
<sequence length="452" mass="46677">MRTVTLLLPSTAAGAGLLAATAVLLPHDAYPSEIIPGMPASGPRDLGLLAIAMIGCCVVFIGWPWTVLPTAIVGVLGVTAVLGDNSVRSVLGLHGFLLAAGCVSLVIRRLVLAGAEKRSRTVADLPMVMVVVLIAAAAGYGLLLGNAPLQVLIAGYHFAVIPVYYFLATHTLTSPDRIRSAGVLFVTLSAVLTVASMAVPGRHGGAWALIAAFPLLVLSCRTNGWRRVGLTALAALYLADLVLASYRTIWLLAGVTLLVLFACGSGAVRRAAGGAVAATVLLLAAALAFSEGVRERSSEVFSALGQGAGYRLPEALVGIDTFLSNPLVGAGLGQSTPDVYLSDFKVTEVGPLYHVFYVMILANLGLAGMVALLWPILTALRHGLAERDGMAFAFAALICGFLVAVLFAGPATGHWALGLLPALVLLTKRSTTTTGPASRTEAGNTATPQEVR</sequence>
<feature type="transmembrane region" description="Helical" evidence="2">
    <location>
        <begin position="249"/>
        <end position="268"/>
    </location>
</feature>
<reference evidence="4" key="1">
    <citation type="journal article" date="2019" name="Int. J. Syst. Evol. Microbiol.">
        <title>The Global Catalogue of Microorganisms (GCM) 10K type strain sequencing project: providing services to taxonomists for standard genome sequencing and annotation.</title>
        <authorList>
            <consortium name="The Broad Institute Genomics Platform"/>
            <consortium name="The Broad Institute Genome Sequencing Center for Infectious Disease"/>
            <person name="Wu L."/>
            <person name="Ma J."/>
        </authorList>
    </citation>
    <scope>NUCLEOTIDE SEQUENCE [LARGE SCALE GENOMIC DNA]</scope>
    <source>
        <strain evidence="4">ZS-35-S2</strain>
    </source>
</reference>
<accession>A0ABW1KAX0</accession>
<evidence type="ECO:0008006" key="5">
    <source>
        <dbReference type="Google" id="ProtNLM"/>
    </source>
</evidence>
<feature type="region of interest" description="Disordered" evidence="1">
    <location>
        <begin position="433"/>
        <end position="452"/>
    </location>
</feature>